<dbReference type="EMBL" id="CAAKMV010000131">
    <property type="protein sequence ID" value="VIO58182.1"/>
    <property type="molecule type" value="Genomic_DNA"/>
</dbReference>
<feature type="compositionally biased region" description="Basic and acidic residues" evidence="1">
    <location>
        <begin position="34"/>
        <end position="54"/>
    </location>
</feature>
<evidence type="ECO:0000313" key="4">
    <source>
        <dbReference type="EMBL" id="VIO58182.1"/>
    </source>
</evidence>
<keyword evidence="2" id="KW-0812">Transmembrane</keyword>
<dbReference type="AlphaFoldDB" id="A0A4U9ER84"/>
<evidence type="ECO:0000313" key="3">
    <source>
        <dbReference type="EMBL" id="CAG1983594.1"/>
    </source>
</evidence>
<accession>A0A4U9ER84</accession>
<feature type="compositionally biased region" description="Gly residues" evidence="1">
    <location>
        <begin position="57"/>
        <end position="66"/>
    </location>
</feature>
<reference evidence="3" key="2">
    <citation type="submission" date="2021-03" db="EMBL/GenBank/DDBJ databases">
        <authorList>
            <person name="Alouane T."/>
            <person name="Langin T."/>
            <person name="Bonhomme L."/>
        </authorList>
    </citation>
    <scope>NUCLEOTIDE SEQUENCE</scope>
    <source>
        <strain evidence="3">MDC_Fg202</strain>
    </source>
</reference>
<sequence length="192" mass="20139">MKQVFGAGQQGSLAVPITAGVAALGAGIFYMGRSKPDTTPEQDRRSRAEAKKAEGLSGAGIGGNAITGGHELSHAENSKSKEKTTAPLEKLPSGGVGGGVGAGGSNVRTSIEMTAKDSSPSKSGRTSISCSIMAEFVELKLKLIYVACVTCMTKLYPRPEKSHRIMYRHAAGNVKFNLELDWASWSSTMFGQ</sequence>
<reference evidence="4" key="1">
    <citation type="submission" date="2019-04" db="EMBL/GenBank/DDBJ databases">
        <authorList>
            <person name="Melise S."/>
            <person name="Noan J."/>
            <person name="Okalmin O."/>
        </authorList>
    </citation>
    <scope>NUCLEOTIDE SEQUENCE</scope>
    <source>
        <strain evidence="4">FN9</strain>
    </source>
</reference>
<dbReference type="Proteomes" id="UP000746612">
    <property type="component" value="Unassembled WGS sequence"/>
</dbReference>
<feature type="transmembrane region" description="Helical" evidence="2">
    <location>
        <begin position="12"/>
        <end position="32"/>
    </location>
</feature>
<organism evidence="3 5">
    <name type="scientific">Gibberella zeae</name>
    <name type="common">Wheat head blight fungus</name>
    <name type="synonym">Fusarium graminearum</name>
    <dbReference type="NCBI Taxonomy" id="5518"/>
    <lineage>
        <taxon>Eukaryota</taxon>
        <taxon>Fungi</taxon>
        <taxon>Dikarya</taxon>
        <taxon>Ascomycota</taxon>
        <taxon>Pezizomycotina</taxon>
        <taxon>Sordariomycetes</taxon>
        <taxon>Hypocreomycetidae</taxon>
        <taxon>Hypocreales</taxon>
        <taxon>Nectriaceae</taxon>
        <taxon>Fusarium</taxon>
    </lineage>
</organism>
<feature type="compositionally biased region" description="Basic and acidic residues" evidence="1">
    <location>
        <begin position="71"/>
        <end position="84"/>
    </location>
</feature>
<keyword evidence="2" id="KW-0472">Membrane</keyword>
<name>A0A4U9ER84_GIBZA</name>
<gene>
    <name evidence="4" type="ORF">FUG_LOCUS289814</name>
    <name evidence="3" type="ORF">MDCFG202_LOCUS242612</name>
</gene>
<evidence type="ECO:0000256" key="1">
    <source>
        <dbReference type="SAM" id="MobiDB-lite"/>
    </source>
</evidence>
<evidence type="ECO:0000256" key="2">
    <source>
        <dbReference type="SAM" id="Phobius"/>
    </source>
</evidence>
<keyword evidence="2" id="KW-1133">Transmembrane helix</keyword>
<protein>
    <submittedName>
        <fullName evidence="3">Uncharacterized protein</fullName>
    </submittedName>
</protein>
<evidence type="ECO:0000313" key="5">
    <source>
        <dbReference type="Proteomes" id="UP000746612"/>
    </source>
</evidence>
<dbReference type="EMBL" id="CAJPIJ010000130">
    <property type="protein sequence ID" value="CAG1983594.1"/>
    <property type="molecule type" value="Genomic_DNA"/>
</dbReference>
<feature type="region of interest" description="Disordered" evidence="1">
    <location>
        <begin position="32"/>
        <end position="102"/>
    </location>
</feature>
<proteinExistence type="predicted"/>